<evidence type="ECO:0000256" key="5">
    <source>
        <dbReference type="ARBA" id="ARBA00023242"/>
    </source>
</evidence>
<keyword evidence="5" id="KW-0539">Nucleus</keyword>
<organism evidence="6 7">
    <name type="scientific">Schistosoma haematobium</name>
    <name type="common">Blood fluke</name>
    <dbReference type="NCBI Taxonomy" id="6185"/>
    <lineage>
        <taxon>Eukaryota</taxon>
        <taxon>Metazoa</taxon>
        <taxon>Spiralia</taxon>
        <taxon>Lophotrochozoa</taxon>
        <taxon>Platyhelminthes</taxon>
        <taxon>Trematoda</taxon>
        <taxon>Digenea</taxon>
        <taxon>Strigeidida</taxon>
        <taxon>Schistosomatoidea</taxon>
        <taxon>Schistosomatidae</taxon>
        <taxon>Schistosoma</taxon>
    </lineage>
</organism>
<dbReference type="GO" id="GO:0005634">
    <property type="term" value="C:nucleus"/>
    <property type="evidence" value="ECO:0007669"/>
    <property type="project" value="UniProtKB-SubCell"/>
</dbReference>
<evidence type="ECO:0000313" key="6">
    <source>
        <dbReference type="EMBL" id="KAH9585827.1"/>
    </source>
</evidence>
<dbReference type="GO" id="GO:0000981">
    <property type="term" value="F:DNA-binding transcription factor activity, RNA polymerase II-specific"/>
    <property type="evidence" value="ECO:0007669"/>
    <property type="project" value="TreeGrafter"/>
</dbReference>
<proteinExistence type="predicted"/>
<reference evidence="6" key="2">
    <citation type="journal article" date="2019" name="Gigascience">
        <title>High-quality Schistosoma haematobium genome achieved by single-molecule and long-range sequencing.</title>
        <authorList>
            <person name="Stroehlein A.J."/>
            <person name="Korhonen P.K."/>
            <person name="Chong T.M."/>
            <person name="Lim Y.L."/>
            <person name="Chan K.G."/>
            <person name="Webster B."/>
            <person name="Rollinson D."/>
            <person name="Brindley P.J."/>
            <person name="Gasser R.B."/>
            <person name="Young N.D."/>
        </authorList>
    </citation>
    <scope>NUCLEOTIDE SEQUENCE</scope>
</reference>
<keyword evidence="7" id="KW-1185">Reference proteome</keyword>
<dbReference type="Gene3D" id="4.10.280.10">
    <property type="entry name" value="Helix-loop-helix DNA-binding domain"/>
    <property type="match status" value="1"/>
</dbReference>
<keyword evidence="4" id="KW-0804">Transcription</keyword>
<name>A0A6A5E9W9_SCHHA</name>
<keyword evidence="2" id="KW-0805">Transcription regulation</keyword>
<reference evidence="6" key="4">
    <citation type="journal article" date="2022" name="PLoS Pathog.">
        <title>Chromosome-level genome of Schistosoma haematobium underpins genome-wide explorations of molecular variation.</title>
        <authorList>
            <person name="Stroehlein A.J."/>
            <person name="Korhonen P.K."/>
            <person name="Lee V.V."/>
            <person name="Ralph S.A."/>
            <person name="Mentink-Kane M."/>
            <person name="You H."/>
            <person name="McManus D.P."/>
            <person name="Tchuente L.T."/>
            <person name="Stothard J.R."/>
            <person name="Kaur P."/>
            <person name="Dudchenko O."/>
            <person name="Aiden E.L."/>
            <person name="Yang B."/>
            <person name="Yang H."/>
            <person name="Emery A.M."/>
            <person name="Webster B.L."/>
            <person name="Brindley P.J."/>
            <person name="Rollinson D."/>
            <person name="Chang B.C.H."/>
            <person name="Gasser R.B."/>
            <person name="Young N.D."/>
        </authorList>
    </citation>
    <scope>NUCLEOTIDE SEQUENCE</scope>
</reference>
<reference evidence="6" key="3">
    <citation type="submission" date="2021-06" db="EMBL/GenBank/DDBJ databases">
        <title>Chromosome-level genome assembly for S. haematobium.</title>
        <authorList>
            <person name="Stroehlein A.J."/>
        </authorList>
    </citation>
    <scope>NUCLEOTIDE SEQUENCE</scope>
</reference>
<dbReference type="InterPro" id="IPR036638">
    <property type="entry name" value="HLH_DNA-bd_sf"/>
</dbReference>
<dbReference type="CDD" id="cd11388">
    <property type="entry name" value="bHLH_ScINO2_like"/>
    <property type="match status" value="1"/>
</dbReference>
<gene>
    <name evidence="6" type="ORF">MS3_00006957</name>
</gene>
<comment type="caution">
    <text evidence="6">The sequence shown here is derived from an EMBL/GenBank/DDBJ whole genome shotgun (WGS) entry which is preliminary data.</text>
</comment>
<dbReference type="GeneID" id="24596846"/>
<dbReference type="SMART" id="SM00353">
    <property type="entry name" value="HLH"/>
    <property type="match status" value="1"/>
</dbReference>
<evidence type="ECO:0000256" key="1">
    <source>
        <dbReference type="ARBA" id="ARBA00004123"/>
    </source>
</evidence>
<dbReference type="PANTHER" id="PTHR15741">
    <property type="entry name" value="BASIC HELIX-LOOP-HELIX ZIP TRANSCRIPTION FACTOR"/>
    <property type="match status" value="1"/>
</dbReference>
<dbReference type="OrthoDB" id="5778525at2759"/>
<reference evidence="6" key="1">
    <citation type="journal article" date="2012" name="Nat. Genet.">
        <title>Whole-genome sequence of Schistosoma haematobium.</title>
        <authorList>
            <person name="Young N.D."/>
            <person name="Jex A.R."/>
            <person name="Li B."/>
            <person name="Liu S."/>
            <person name="Yang L."/>
            <person name="Xiong Z."/>
            <person name="Li Y."/>
            <person name="Cantacessi C."/>
            <person name="Hall R.S."/>
            <person name="Xu X."/>
            <person name="Chen F."/>
            <person name="Wu X."/>
            <person name="Zerlotini A."/>
            <person name="Oliveira G."/>
            <person name="Hofmann A."/>
            <person name="Zhang G."/>
            <person name="Fang X."/>
            <person name="Kang Y."/>
            <person name="Campbell B.E."/>
            <person name="Loukas A."/>
            <person name="Ranganathan S."/>
            <person name="Rollinson D."/>
            <person name="Rinaldi G."/>
            <person name="Brindley P.J."/>
            <person name="Yang H."/>
            <person name="Wang J."/>
            <person name="Wang J."/>
            <person name="Gasser R.B."/>
        </authorList>
    </citation>
    <scope>NUCLEOTIDE SEQUENCE</scope>
</reference>
<dbReference type="Proteomes" id="UP000471633">
    <property type="component" value="Unassembled WGS sequence"/>
</dbReference>
<dbReference type="PROSITE" id="PS50888">
    <property type="entry name" value="BHLH"/>
    <property type="match status" value="1"/>
</dbReference>
<sequence length="442" mass="49801">MALNTESSLSHNTGVKTLYESDLEDENYSSVESYGIRERRRKLHTEAEQRRRNAIKRGFEGLLELVHPMKNESPSPSVRMSKSSILHKAIYMIERLGRQKYQKLSEVESLEKEVKALRILCLNYEKIVQNSPNYECRSVEPIPDDTKLGVFRVFFDAMFRSFDNYIVFNSFTDLSASVIKWVEESCKPEKMAFLMDSVLTNIFNQNTEMPSVSSRKLHCDTLPIYTDCSTNDSQNPSESIGSIHPSTESLLQINPLIGQSSVYTYSSNNLPTLTIAPTTNINNSTVSTEKRTQLNPKFPIISQGNSHSNKLNIVRCPPPPPLVPGSVTTHAQVSLIDVNFQQCGQPSKDIREGDNAFYNFNSMIPKNVNSTLVVIDQSSLLTDDQVKHDIKSTSSSSSSSSPHTINSSCNLIMNEMNLPRELSSLHNSSHVQQYKEFIDDLL</sequence>
<dbReference type="GO" id="GO:0046983">
    <property type="term" value="F:protein dimerization activity"/>
    <property type="evidence" value="ECO:0007669"/>
    <property type="project" value="InterPro"/>
</dbReference>
<dbReference type="InterPro" id="IPR052207">
    <property type="entry name" value="Max-like/E-box_TFs"/>
</dbReference>
<evidence type="ECO:0000313" key="7">
    <source>
        <dbReference type="Proteomes" id="UP000471633"/>
    </source>
</evidence>
<dbReference type="SUPFAM" id="SSF47459">
    <property type="entry name" value="HLH, helix-loop-helix DNA-binding domain"/>
    <property type="match status" value="1"/>
</dbReference>
<dbReference type="AlphaFoldDB" id="A0A6A5E9W9"/>
<dbReference type="CTD" id="24596846"/>
<evidence type="ECO:0000256" key="4">
    <source>
        <dbReference type="ARBA" id="ARBA00023163"/>
    </source>
</evidence>
<dbReference type="GO" id="GO:0000978">
    <property type="term" value="F:RNA polymerase II cis-regulatory region sequence-specific DNA binding"/>
    <property type="evidence" value="ECO:0007669"/>
    <property type="project" value="TreeGrafter"/>
</dbReference>
<evidence type="ECO:0000256" key="3">
    <source>
        <dbReference type="ARBA" id="ARBA00023125"/>
    </source>
</evidence>
<dbReference type="InterPro" id="IPR011598">
    <property type="entry name" value="bHLH_dom"/>
</dbReference>
<accession>A0A6A5E9W9</accession>
<comment type="subcellular location">
    <subcellularLocation>
        <location evidence="1">Nucleus</location>
    </subcellularLocation>
</comment>
<dbReference type="PANTHER" id="PTHR15741:SF25">
    <property type="entry name" value="MAX-LIKE PROTEIN X"/>
    <property type="match status" value="1"/>
</dbReference>
<protein>
    <submittedName>
        <fullName evidence="6">Uncharacterized protein</fullName>
    </submittedName>
</protein>
<dbReference type="RefSeq" id="XP_012800940.2">
    <property type="nucleotide sequence ID" value="XM_012945486.3"/>
</dbReference>
<dbReference type="KEGG" id="shx:MS3_00006957"/>
<dbReference type="EMBL" id="AMPZ03000004">
    <property type="protein sequence ID" value="KAH9585827.1"/>
    <property type="molecule type" value="Genomic_DNA"/>
</dbReference>
<evidence type="ECO:0000256" key="2">
    <source>
        <dbReference type="ARBA" id="ARBA00023015"/>
    </source>
</evidence>
<keyword evidence="3" id="KW-0238">DNA-binding</keyword>
<dbReference type="Pfam" id="PF00010">
    <property type="entry name" value="HLH"/>
    <property type="match status" value="1"/>
</dbReference>